<feature type="domain" description="Motility protein A N-terminal" evidence="14">
    <location>
        <begin position="6"/>
        <end position="91"/>
    </location>
</feature>
<protein>
    <submittedName>
        <fullName evidence="15">Chemotaxis protein MotA</fullName>
    </submittedName>
</protein>
<evidence type="ECO:0000313" key="15">
    <source>
        <dbReference type="EMBL" id="MBM7555347.1"/>
    </source>
</evidence>
<dbReference type="GO" id="GO:0071978">
    <property type="term" value="P:bacterial-type flagellum-dependent swarming motility"/>
    <property type="evidence" value="ECO:0007669"/>
    <property type="project" value="InterPro"/>
</dbReference>
<keyword evidence="6 12" id="KW-0812">Transmembrane</keyword>
<sequence>MDFASIVGLILGTALVLFGMFLQGNLIIYASATSALIVIGGTFGAVILAYSFEQLKNAAMALKVVFSSQQDEASEVISVLVSFAEKARREGLLALEEEANQLDDEFLQKGIQLVVDGTDPKLVKNILETELDFLSERHSISRSVYAKGAELAPAFGMIGTLIGLIGMLSKLEDPSTLGSGMATALITTFYGALLGNLIFIPIAEKLKVKSEEEILVKEIIIEGILSIQAGENPRIVEEKLKAFLPPATRSEVEMEEEEMNANAAG</sequence>
<keyword evidence="7" id="KW-0283">Flagellar rotation</keyword>
<evidence type="ECO:0000256" key="7">
    <source>
        <dbReference type="ARBA" id="ARBA00022779"/>
    </source>
</evidence>
<comment type="caution">
    <text evidence="15">The sequence shown here is derived from an EMBL/GenBank/DDBJ whole genome shotgun (WGS) entry which is preliminary data.</text>
</comment>
<feature type="transmembrane region" description="Helical" evidence="12">
    <location>
        <begin position="7"/>
        <end position="28"/>
    </location>
</feature>
<name>A0A938XTM8_9FIRM</name>
<gene>
    <name evidence="15" type="ORF">JOC47_000171</name>
</gene>
<dbReference type="AlphaFoldDB" id="A0A938XTM8"/>
<dbReference type="GO" id="GO:0005886">
    <property type="term" value="C:plasma membrane"/>
    <property type="evidence" value="ECO:0007669"/>
    <property type="project" value="UniProtKB-SubCell"/>
</dbReference>
<evidence type="ECO:0000256" key="12">
    <source>
        <dbReference type="SAM" id="Phobius"/>
    </source>
</evidence>
<evidence type="ECO:0000313" key="16">
    <source>
        <dbReference type="Proteomes" id="UP000774000"/>
    </source>
</evidence>
<dbReference type="PANTHER" id="PTHR30433">
    <property type="entry name" value="CHEMOTAXIS PROTEIN MOTA"/>
    <property type="match status" value="1"/>
</dbReference>
<dbReference type="GO" id="GO:0006935">
    <property type="term" value="P:chemotaxis"/>
    <property type="evidence" value="ECO:0007669"/>
    <property type="project" value="UniProtKB-KW"/>
</dbReference>
<feature type="transmembrane region" description="Helical" evidence="12">
    <location>
        <begin position="181"/>
        <end position="200"/>
    </location>
</feature>
<evidence type="ECO:0000256" key="8">
    <source>
        <dbReference type="ARBA" id="ARBA00022781"/>
    </source>
</evidence>
<evidence type="ECO:0000256" key="11">
    <source>
        <dbReference type="ARBA" id="ARBA00023136"/>
    </source>
</evidence>
<dbReference type="EMBL" id="JAFBDQ010000001">
    <property type="protein sequence ID" value="MBM7555347.1"/>
    <property type="molecule type" value="Genomic_DNA"/>
</dbReference>
<dbReference type="Proteomes" id="UP000774000">
    <property type="component" value="Unassembled WGS sequence"/>
</dbReference>
<accession>A0A938XTM8</accession>
<evidence type="ECO:0000256" key="2">
    <source>
        <dbReference type="ARBA" id="ARBA00008038"/>
    </source>
</evidence>
<dbReference type="GO" id="GO:1902600">
    <property type="term" value="P:proton transmembrane transport"/>
    <property type="evidence" value="ECO:0007669"/>
    <property type="project" value="UniProtKB-KW"/>
</dbReference>
<dbReference type="InterPro" id="IPR046786">
    <property type="entry name" value="MotA_N"/>
</dbReference>
<keyword evidence="10" id="KW-0406">Ion transport</keyword>
<evidence type="ECO:0000256" key="5">
    <source>
        <dbReference type="ARBA" id="ARBA00022500"/>
    </source>
</evidence>
<dbReference type="PANTHER" id="PTHR30433:SF2">
    <property type="entry name" value="MOTILITY PROTEIN A"/>
    <property type="match status" value="1"/>
</dbReference>
<reference evidence="15" key="1">
    <citation type="submission" date="2021-01" db="EMBL/GenBank/DDBJ databases">
        <title>Genomic Encyclopedia of Type Strains, Phase IV (KMG-IV): sequencing the most valuable type-strain genomes for metagenomic binning, comparative biology and taxonomic classification.</title>
        <authorList>
            <person name="Goeker M."/>
        </authorList>
    </citation>
    <scope>NUCLEOTIDE SEQUENCE</scope>
    <source>
        <strain evidence="15">DSM 23230</strain>
    </source>
</reference>
<dbReference type="InterPro" id="IPR000540">
    <property type="entry name" value="Flag_MotA_CS"/>
</dbReference>
<proteinExistence type="inferred from homology"/>
<organism evidence="15 16">
    <name type="scientific">Halanaerobacter jeridensis</name>
    <dbReference type="NCBI Taxonomy" id="706427"/>
    <lineage>
        <taxon>Bacteria</taxon>
        <taxon>Bacillati</taxon>
        <taxon>Bacillota</taxon>
        <taxon>Clostridia</taxon>
        <taxon>Halanaerobiales</taxon>
        <taxon>Halobacteroidaceae</taxon>
        <taxon>Halanaerobacter</taxon>
    </lineage>
</organism>
<evidence type="ECO:0000259" key="14">
    <source>
        <dbReference type="Pfam" id="PF20560"/>
    </source>
</evidence>
<keyword evidence="4" id="KW-1003">Cell membrane</keyword>
<keyword evidence="9 12" id="KW-1133">Transmembrane helix</keyword>
<evidence type="ECO:0000256" key="3">
    <source>
        <dbReference type="ARBA" id="ARBA00022448"/>
    </source>
</evidence>
<dbReference type="RefSeq" id="WP_204700066.1">
    <property type="nucleotide sequence ID" value="NZ_JAFBDQ010000001.1"/>
</dbReference>
<keyword evidence="5" id="KW-0145">Chemotaxis</keyword>
<dbReference type="InterPro" id="IPR002898">
    <property type="entry name" value="MotA_ExbB_proton_chnl"/>
</dbReference>
<evidence type="ECO:0000256" key="4">
    <source>
        <dbReference type="ARBA" id="ARBA00022475"/>
    </source>
</evidence>
<keyword evidence="3" id="KW-0813">Transport</keyword>
<evidence type="ECO:0000256" key="1">
    <source>
        <dbReference type="ARBA" id="ARBA00004651"/>
    </source>
</evidence>
<keyword evidence="16" id="KW-1185">Reference proteome</keyword>
<feature type="transmembrane region" description="Helical" evidence="12">
    <location>
        <begin position="34"/>
        <end position="52"/>
    </location>
</feature>
<evidence type="ECO:0000256" key="6">
    <source>
        <dbReference type="ARBA" id="ARBA00022692"/>
    </source>
</evidence>
<dbReference type="Pfam" id="PF20560">
    <property type="entry name" value="MotA_N"/>
    <property type="match status" value="1"/>
</dbReference>
<comment type="similarity">
    <text evidence="2">Belongs to the MotA family.</text>
</comment>
<evidence type="ECO:0000256" key="10">
    <source>
        <dbReference type="ARBA" id="ARBA00023065"/>
    </source>
</evidence>
<dbReference type="PROSITE" id="PS01307">
    <property type="entry name" value="MOTA"/>
    <property type="match status" value="1"/>
</dbReference>
<evidence type="ECO:0000256" key="9">
    <source>
        <dbReference type="ARBA" id="ARBA00022989"/>
    </source>
</evidence>
<feature type="domain" description="MotA/TolQ/ExbB proton channel" evidence="13">
    <location>
        <begin position="99"/>
        <end position="216"/>
    </location>
</feature>
<dbReference type="Pfam" id="PF01618">
    <property type="entry name" value="MotA_ExbB"/>
    <property type="match status" value="1"/>
</dbReference>
<feature type="transmembrane region" description="Helical" evidence="12">
    <location>
        <begin position="151"/>
        <end position="169"/>
    </location>
</feature>
<dbReference type="InterPro" id="IPR047055">
    <property type="entry name" value="MotA-like"/>
</dbReference>
<keyword evidence="8" id="KW-0375">Hydrogen ion transport</keyword>
<evidence type="ECO:0000259" key="13">
    <source>
        <dbReference type="Pfam" id="PF01618"/>
    </source>
</evidence>
<comment type="subcellular location">
    <subcellularLocation>
        <location evidence="1">Cell membrane</location>
        <topology evidence="1">Multi-pass membrane protein</topology>
    </subcellularLocation>
</comment>
<keyword evidence="11 12" id="KW-0472">Membrane</keyword>